<comment type="caution">
    <text evidence="1">The sequence shown here is derived from an EMBL/GenBank/DDBJ whole genome shotgun (WGS) entry which is preliminary data.</text>
</comment>
<evidence type="ECO:0000313" key="1">
    <source>
        <dbReference type="EMBL" id="TGY97949.1"/>
    </source>
</evidence>
<gene>
    <name evidence="1" type="ORF">E5329_02185</name>
</gene>
<organism evidence="1 2">
    <name type="scientific">Petralouisia muris</name>
    <dbReference type="NCBI Taxonomy" id="3032872"/>
    <lineage>
        <taxon>Bacteria</taxon>
        <taxon>Bacillati</taxon>
        <taxon>Bacillota</taxon>
        <taxon>Clostridia</taxon>
        <taxon>Lachnospirales</taxon>
        <taxon>Lachnospiraceae</taxon>
        <taxon>Petralouisia</taxon>
    </lineage>
</organism>
<sequence length="374" mass="42983">MRLLKMEFYKIAARPVMNLILFGMVGFFMLVFYQEADGTRTEIDGTVYQGLEAIQMDRKLAKEYEGIFTMEKAEDIVARFGFSGYIGRTDMEYITVREGNFCSQFVTDKMTDFLQTEQRPTEFSTGEAWENYGKYYVDGEFRFGYTKGWEKLQDIWYFAVTFLNVWLVLMAAPAFSEEYSRNTTELLLCTNQGKSRDIRRKIEAAMALGVLSYLLMVIFLFGMTTAVYGWDGLEAGAADFQINARYGSIGNFLGILFLSGLASVLLNVSVTLFFSSKCRRPVSAATVGMIFFILPYGVDRVMFPMLSKMGTANYFWGWIFMDVMRISCYSMPIYLPHPGIFTVPARWLRYLPAIGVVTLGISVWRGYQNYRHYE</sequence>
<dbReference type="EMBL" id="SRYA01000003">
    <property type="protein sequence ID" value="TGY97949.1"/>
    <property type="molecule type" value="Genomic_DNA"/>
</dbReference>
<reference evidence="1" key="1">
    <citation type="submission" date="2019-04" db="EMBL/GenBank/DDBJ databases">
        <title>Microbes associate with the intestines of laboratory mice.</title>
        <authorList>
            <person name="Navarre W."/>
            <person name="Wong E."/>
            <person name="Huang K."/>
            <person name="Tropini C."/>
            <person name="Ng K."/>
            <person name="Yu B."/>
        </authorList>
    </citation>
    <scope>NUCLEOTIDE SEQUENCE</scope>
    <source>
        <strain evidence="1">NM01_1-7b</strain>
    </source>
</reference>
<evidence type="ECO:0000313" key="2">
    <source>
        <dbReference type="Proteomes" id="UP000304953"/>
    </source>
</evidence>
<name>A0AC61S0U1_9FIRM</name>
<protein>
    <submittedName>
        <fullName evidence="1">Uncharacterized protein</fullName>
    </submittedName>
</protein>
<keyword evidence="2" id="KW-1185">Reference proteome</keyword>
<accession>A0AC61S0U1</accession>
<proteinExistence type="predicted"/>
<dbReference type="Proteomes" id="UP000304953">
    <property type="component" value="Unassembled WGS sequence"/>
</dbReference>